<dbReference type="Pfam" id="PF09859">
    <property type="entry name" value="Oxygenase-NA"/>
    <property type="match status" value="1"/>
</dbReference>
<evidence type="ECO:0000259" key="2">
    <source>
        <dbReference type="PROSITE" id="PS51471"/>
    </source>
</evidence>
<dbReference type="Proteomes" id="UP001597079">
    <property type="component" value="Unassembled WGS sequence"/>
</dbReference>
<comment type="similarity">
    <text evidence="1">Belongs to the iron/ascorbate-dependent oxidoreductase family.</text>
</comment>
<evidence type="ECO:0000313" key="4">
    <source>
        <dbReference type="Proteomes" id="UP001597079"/>
    </source>
</evidence>
<evidence type="ECO:0000313" key="3">
    <source>
        <dbReference type="EMBL" id="MFD1675550.1"/>
    </source>
</evidence>
<organism evidence="3 4">
    <name type="scientific">Alicyclobacillus fodiniaquatilis</name>
    <dbReference type="NCBI Taxonomy" id="1661150"/>
    <lineage>
        <taxon>Bacteria</taxon>
        <taxon>Bacillati</taxon>
        <taxon>Bacillota</taxon>
        <taxon>Bacilli</taxon>
        <taxon>Bacillales</taxon>
        <taxon>Alicyclobacillaceae</taxon>
        <taxon>Alicyclobacillus</taxon>
    </lineage>
</organism>
<dbReference type="PROSITE" id="PS51471">
    <property type="entry name" value="FE2OG_OXY"/>
    <property type="match status" value="1"/>
</dbReference>
<protein>
    <submittedName>
        <fullName evidence="3">2OG-Fe(II) oxygenase</fullName>
    </submittedName>
</protein>
<dbReference type="RefSeq" id="WP_377943430.1">
    <property type="nucleotide sequence ID" value="NZ_JBHUCX010000029.1"/>
</dbReference>
<dbReference type="Gene3D" id="2.60.120.620">
    <property type="entry name" value="q2cbj1_9rhob like domain"/>
    <property type="match status" value="1"/>
</dbReference>
<dbReference type="InterPro" id="IPR018655">
    <property type="entry name" value="DUF2086"/>
</dbReference>
<reference evidence="4" key="1">
    <citation type="journal article" date="2019" name="Int. J. Syst. Evol. Microbiol.">
        <title>The Global Catalogue of Microorganisms (GCM) 10K type strain sequencing project: providing services to taxonomists for standard genome sequencing and annotation.</title>
        <authorList>
            <consortium name="The Broad Institute Genomics Platform"/>
            <consortium name="The Broad Institute Genome Sequencing Center for Infectious Disease"/>
            <person name="Wu L."/>
            <person name="Ma J."/>
        </authorList>
    </citation>
    <scope>NUCLEOTIDE SEQUENCE [LARGE SCALE GENOMIC DNA]</scope>
    <source>
        <strain evidence="4">CGMCC 1.12286</strain>
    </source>
</reference>
<sequence>MPNTVLQQIASLDWQSLQSTLDECGHVTIPALLGMDECRDLIDMYANESLFRSRINMARYRFGRGEYKYFQAPLPTLVQHLRMGFYPELAKTANRWLQQRGRDALYPQTLPAFLERCHQHGQNRSTPLMLQYETGGYNCLHQDLYGEVFFPFQVVILLNQCGTDYTGGEFLLVEQRPRAQSRGYAIALQQGDALIFPTQHRPVQGTKGYYQTTLRHGVSTIASGKRYSLGIVFHDAQ</sequence>
<dbReference type="InterPro" id="IPR005123">
    <property type="entry name" value="Oxoglu/Fe-dep_dioxygenase_dom"/>
</dbReference>
<gene>
    <name evidence="3" type="ORF">ACFSB2_12680</name>
</gene>
<accession>A0ABW4JK01</accession>
<comment type="caution">
    <text evidence="3">The sequence shown here is derived from an EMBL/GenBank/DDBJ whole genome shotgun (WGS) entry which is preliminary data.</text>
</comment>
<keyword evidence="1" id="KW-0560">Oxidoreductase</keyword>
<feature type="domain" description="Fe2OG dioxygenase" evidence="2">
    <location>
        <begin position="123"/>
        <end position="236"/>
    </location>
</feature>
<keyword evidence="1" id="KW-0479">Metal-binding</keyword>
<name>A0ABW4JK01_9BACL</name>
<keyword evidence="4" id="KW-1185">Reference proteome</keyword>
<keyword evidence="1" id="KW-0408">Iron</keyword>
<evidence type="ECO:0000256" key="1">
    <source>
        <dbReference type="RuleBase" id="RU003682"/>
    </source>
</evidence>
<dbReference type="EMBL" id="JBHUCX010000029">
    <property type="protein sequence ID" value="MFD1675550.1"/>
    <property type="molecule type" value="Genomic_DNA"/>
</dbReference>
<proteinExistence type="inferred from homology"/>